<protein>
    <submittedName>
        <fullName evidence="2">Uncharacterized protein</fullName>
    </submittedName>
</protein>
<name>A0A1Y4MRZ8_9FIRM</name>
<gene>
    <name evidence="2" type="ORF">B5F11_00800</name>
</gene>
<evidence type="ECO:0000256" key="1">
    <source>
        <dbReference type="SAM" id="MobiDB-lite"/>
    </source>
</evidence>
<dbReference type="AlphaFoldDB" id="A0A1Y4MRZ8"/>
<dbReference type="Proteomes" id="UP000196386">
    <property type="component" value="Unassembled WGS sequence"/>
</dbReference>
<feature type="region of interest" description="Disordered" evidence="1">
    <location>
        <begin position="25"/>
        <end position="46"/>
    </location>
</feature>
<sequence>MFRDPVENWAAEGTHIVTGVIKNDLEPHDDTQTGDLAKAKDSAENVRQNPGIGRQLIWLLSGPIKRSDVPHSAVHGHVSRAMTNDEFTTFLMRMDFLQKAGEAECTMRTSFPG</sequence>
<organism evidence="2 3">
    <name type="scientific">Anaerotruncus colihominis</name>
    <dbReference type="NCBI Taxonomy" id="169435"/>
    <lineage>
        <taxon>Bacteria</taxon>
        <taxon>Bacillati</taxon>
        <taxon>Bacillota</taxon>
        <taxon>Clostridia</taxon>
        <taxon>Eubacteriales</taxon>
        <taxon>Oscillospiraceae</taxon>
        <taxon>Anaerotruncus</taxon>
    </lineage>
</organism>
<reference evidence="3" key="1">
    <citation type="submission" date="2017-04" db="EMBL/GenBank/DDBJ databases">
        <title>Function of individual gut microbiota members based on whole genome sequencing of pure cultures obtained from chicken caecum.</title>
        <authorList>
            <person name="Medvecky M."/>
            <person name="Cejkova D."/>
            <person name="Polansky O."/>
            <person name="Karasova D."/>
            <person name="Kubasova T."/>
            <person name="Cizek A."/>
            <person name="Rychlik I."/>
        </authorList>
    </citation>
    <scope>NUCLEOTIDE SEQUENCE [LARGE SCALE GENOMIC DNA]</scope>
    <source>
        <strain evidence="3">An175</strain>
    </source>
</reference>
<dbReference type="EMBL" id="NFKP01000001">
    <property type="protein sequence ID" value="OUP71448.1"/>
    <property type="molecule type" value="Genomic_DNA"/>
</dbReference>
<feature type="compositionally biased region" description="Basic and acidic residues" evidence="1">
    <location>
        <begin position="25"/>
        <end position="44"/>
    </location>
</feature>
<dbReference type="RefSeq" id="WP_087299014.1">
    <property type="nucleotide sequence ID" value="NZ_NFKP01000001.1"/>
</dbReference>
<evidence type="ECO:0000313" key="3">
    <source>
        <dbReference type="Proteomes" id="UP000196386"/>
    </source>
</evidence>
<accession>A0A1Y4MRZ8</accession>
<comment type="caution">
    <text evidence="2">The sequence shown here is derived from an EMBL/GenBank/DDBJ whole genome shotgun (WGS) entry which is preliminary data.</text>
</comment>
<proteinExistence type="predicted"/>
<evidence type="ECO:0000313" key="2">
    <source>
        <dbReference type="EMBL" id="OUP71448.1"/>
    </source>
</evidence>